<reference evidence="1" key="1">
    <citation type="submission" date="2021-08" db="EMBL/GenBank/DDBJ databases">
        <title>Hoeflea bacterium WL0058 sp. nov., isolated from the sediment.</title>
        <authorList>
            <person name="Wang L."/>
            <person name="Zhang D."/>
        </authorList>
    </citation>
    <scope>NUCLEOTIDE SEQUENCE</scope>
    <source>
        <strain evidence="1">WL0058</strain>
    </source>
</reference>
<evidence type="ECO:0000313" key="1">
    <source>
        <dbReference type="EMBL" id="MBW8635819.1"/>
    </source>
</evidence>
<dbReference type="Proteomes" id="UP001196509">
    <property type="component" value="Unassembled WGS sequence"/>
</dbReference>
<comment type="caution">
    <text evidence="1">The sequence shown here is derived from an EMBL/GenBank/DDBJ whole genome shotgun (WGS) entry which is preliminary data.</text>
</comment>
<organism evidence="1 2">
    <name type="scientific">Flavimaribacter sediminis</name>
    <dbReference type="NCBI Taxonomy" id="2865987"/>
    <lineage>
        <taxon>Bacteria</taxon>
        <taxon>Pseudomonadati</taxon>
        <taxon>Pseudomonadota</taxon>
        <taxon>Alphaproteobacteria</taxon>
        <taxon>Hyphomicrobiales</taxon>
        <taxon>Rhizobiaceae</taxon>
        <taxon>Flavimaribacter</taxon>
    </lineage>
</organism>
<name>A0AAE2ZGQ3_9HYPH</name>
<proteinExistence type="predicted"/>
<dbReference type="EMBL" id="JAICBX010000001">
    <property type="protein sequence ID" value="MBW8635819.1"/>
    <property type="molecule type" value="Genomic_DNA"/>
</dbReference>
<keyword evidence="2" id="KW-1185">Reference proteome</keyword>
<accession>A0AAE2ZGQ3</accession>
<protein>
    <submittedName>
        <fullName evidence="1">Uncharacterized protein</fullName>
    </submittedName>
</protein>
<gene>
    <name evidence="1" type="ORF">K1W69_01365</name>
</gene>
<evidence type="ECO:0000313" key="2">
    <source>
        <dbReference type="Proteomes" id="UP001196509"/>
    </source>
</evidence>
<dbReference type="RefSeq" id="WP_220226536.1">
    <property type="nucleotide sequence ID" value="NZ_JAICBX010000001.1"/>
</dbReference>
<sequence>MTRAFENLNEKFKPEAAYFTMEDGLRCAYFFYEIEENYHLLELHEPLFNAMGALIYDSPVLTWEDMAKGWKALEES</sequence>
<dbReference type="AlphaFoldDB" id="A0AAE2ZGQ3"/>